<feature type="domain" description="SMC hinge" evidence="13">
    <location>
        <begin position="531"/>
        <end position="647"/>
    </location>
</feature>
<proteinExistence type="inferred from homology"/>
<comment type="subcellular location">
    <subcellularLocation>
        <location evidence="2">Chromosome</location>
    </subcellularLocation>
    <subcellularLocation>
        <location evidence="1 10">Nucleus</location>
    </subcellularLocation>
</comment>
<dbReference type="InterPro" id="IPR027417">
    <property type="entry name" value="P-loop_NTPase"/>
</dbReference>
<dbReference type="SMART" id="SM00968">
    <property type="entry name" value="SMC_hinge"/>
    <property type="match status" value="1"/>
</dbReference>
<evidence type="ECO:0000256" key="4">
    <source>
        <dbReference type="ARBA" id="ARBA00022454"/>
    </source>
</evidence>
<dbReference type="GO" id="GO:0005524">
    <property type="term" value="F:ATP binding"/>
    <property type="evidence" value="ECO:0007669"/>
    <property type="project" value="InterPro"/>
</dbReference>
<keyword evidence="6" id="KW-0498">Mitosis</keyword>
<feature type="coiled-coil region" evidence="11">
    <location>
        <begin position="728"/>
        <end position="905"/>
    </location>
</feature>
<dbReference type="GO" id="GO:0051301">
    <property type="term" value="P:cell division"/>
    <property type="evidence" value="ECO:0007669"/>
    <property type="project" value="UniProtKB-KW"/>
</dbReference>
<protein>
    <recommendedName>
        <fullName evidence="10">Structural maintenance of chromosomes protein</fullName>
    </recommendedName>
</protein>
<evidence type="ECO:0000256" key="3">
    <source>
        <dbReference type="ARBA" id="ARBA00005597"/>
    </source>
</evidence>
<dbReference type="Pfam" id="PF02463">
    <property type="entry name" value="SMC_N"/>
    <property type="match status" value="1"/>
</dbReference>
<accession>A0A1B2JHK5</accession>
<dbReference type="Gene3D" id="3.40.50.300">
    <property type="entry name" value="P-loop containing nucleotide triphosphate hydrolases"/>
    <property type="match status" value="2"/>
</dbReference>
<keyword evidence="7 11" id="KW-0175">Coiled coil</keyword>
<evidence type="ECO:0000313" key="14">
    <source>
        <dbReference type="EMBL" id="ANZ77308.1"/>
    </source>
</evidence>
<feature type="coiled-coil region" evidence="11">
    <location>
        <begin position="488"/>
        <end position="515"/>
    </location>
</feature>
<evidence type="ECO:0000256" key="7">
    <source>
        <dbReference type="ARBA" id="ARBA00023054"/>
    </source>
</evidence>
<feature type="compositionally biased region" description="Basic and acidic residues" evidence="12">
    <location>
        <begin position="87"/>
        <end position="96"/>
    </location>
</feature>
<dbReference type="PANTHER" id="PTHR18937">
    <property type="entry name" value="STRUCTURAL MAINTENANCE OF CHROMOSOMES SMC FAMILY MEMBER"/>
    <property type="match status" value="1"/>
</dbReference>
<dbReference type="GO" id="GO:0016887">
    <property type="term" value="F:ATP hydrolysis activity"/>
    <property type="evidence" value="ECO:0007669"/>
    <property type="project" value="InterPro"/>
</dbReference>
<evidence type="ECO:0000256" key="10">
    <source>
        <dbReference type="PIRNR" id="PIRNR005719"/>
    </source>
</evidence>
<keyword evidence="4" id="KW-0158">Chromosome</keyword>
<dbReference type="Proteomes" id="UP000094565">
    <property type="component" value="Chromosome 4"/>
</dbReference>
<reference evidence="14 15" key="1">
    <citation type="submission" date="2016-02" db="EMBL/GenBank/DDBJ databases">
        <title>Comparative genomic and transcriptomic foundation for Pichia pastoris.</title>
        <authorList>
            <person name="Love K.R."/>
            <person name="Shah K.A."/>
            <person name="Whittaker C.A."/>
            <person name="Wu J."/>
            <person name="Bartlett M.C."/>
            <person name="Ma D."/>
            <person name="Leeson R.L."/>
            <person name="Priest M."/>
            <person name="Young S.K."/>
            <person name="Love J.C."/>
        </authorList>
    </citation>
    <scope>NUCLEOTIDE SEQUENCE [LARGE SCALE GENOMIC DNA]</scope>
    <source>
        <strain evidence="14 15">ATCC 28485</strain>
    </source>
</reference>
<name>A0A1B2JHK5_PICPA</name>
<dbReference type="InterPro" id="IPR036277">
    <property type="entry name" value="SMC_hinge_sf"/>
</dbReference>
<dbReference type="Gene3D" id="1.20.1060.20">
    <property type="match status" value="1"/>
</dbReference>
<evidence type="ECO:0000313" key="15">
    <source>
        <dbReference type="Proteomes" id="UP000094565"/>
    </source>
</evidence>
<evidence type="ECO:0000256" key="2">
    <source>
        <dbReference type="ARBA" id="ARBA00004286"/>
    </source>
</evidence>
<feature type="coiled-coil region" evidence="11">
    <location>
        <begin position="259"/>
        <end position="377"/>
    </location>
</feature>
<keyword evidence="5" id="KW-0132">Cell division</keyword>
<feature type="region of interest" description="Disordered" evidence="12">
    <location>
        <begin position="68"/>
        <end position="96"/>
    </location>
</feature>
<dbReference type="InterPro" id="IPR010935">
    <property type="entry name" value="SMC_hinge"/>
</dbReference>
<dbReference type="Pfam" id="PF06470">
    <property type="entry name" value="SMC_hinge"/>
    <property type="match status" value="1"/>
</dbReference>
<evidence type="ECO:0000256" key="12">
    <source>
        <dbReference type="SAM" id="MobiDB-lite"/>
    </source>
</evidence>
<dbReference type="AlphaFoldDB" id="A0A1B2JHK5"/>
<sequence>MGRLIGLNLYNFKSYRGLNRIGFGSANFTSIMGTNGSGKSNLMDAISFVLGLQSNSLRSTNAKDLIYRGRVPGSDKDGDDSDEEMSNSDKENYPGDEARNAYVSAIYEGSDGEQVQFKRVINSNGSTEYRINEKLVTMSEYSDLLKDENILIKAKNFLVFQGEVEKIAAQSAKELTNIIEIISGSNEYKEEYDYLKEQLDEAHNVTVATFGRRRALRNDFKQYKEQTIEVQRYEDKTKERDQLEVTAKMCAMFHNDKNISKLQGQLEAVNQQIGDLSARLEKEESTFEALKTEYSDKALNASNEKHKLSKRIEALKDQKLTIIPLDTEKQGIRRQLANLELRLNEMDADSEKQRSVIKTITKSLNYAQKELKELDEKYVSESITLPEESLKEYNKLRQTFLVKGNLLEAELNEYSQKIDILSQEFQDLQDKLDAETSKLDDLESLRISKEKSLHSKTSLLNDQLEFLQTKQASLSSFKSIRQTHLKQVQEVNLKLRDVLSQLDELNASQRESQRERALSDINVSLKRVYGAVVKGSVHSLLKPTHKRYQAAISAALGKDWDSIIVENASAAQQCIQYLKENRSGTATFIPINSVKISPVSPHLRNIHPEARPLIDVIEFNSSLHNAMAYVCSNTLVCDTLELAKHLKFDQRVNCKVVALNGAVINKSGLMTGGVNPNDVPRWDKAKALGLTKRKDELLFELEELDKKKPNEFDERALIDEISAIELELPLLRRNRTEAERAIKDVELEIEYQKQKVTEVQSLLEHSELGQLRQSYKEVQSKVTHLQLEIYADFCKRNGLESIQQYENSERHREFTKLKTKLLQQISSLENKLEYEKEKYENTQNTRQDIEREEVKLKEALEDINRRHAQLMERLDREDAELEVEKEALEMEFEKLGKELETTKQKGDEVADLRSQYEDLQTGKLHYDEELEKENMKKLQVLKDCKMKSIDIPLLYGDLETLELEDDNESSNSSNILADQFVIDYDGNLDEKYKSGDLDSHLQDLSVQIELLSEEINNLTPNTKSLERLAEAEKALKSCERQFNGAREDEKEILSQFDTVKEKRFRLFDEAFQHISKSIDHIYKELTKSKVSPLGGSAYLTLSQEDEPYLGGINFHSMPPTKRFREMNLLSGGEKSIAALALLFAIHSYKPSPFFVLDEVDAALDNANVNRLANYIVKNASPTFQFIVISLKNSLFEKADALVGIYREQRLNSSKAVTLDLRNFSDKE</sequence>
<dbReference type="InterPro" id="IPR003395">
    <property type="entry name" value="RecF/RecN/SMC_N"/>
</dbReference>
<feature type="compositionally biased region" description="Acidic residues" evidence="12">
    <location>
        <begin position="77"/>
        <end position="86"/>
    </location>
</feature>
<keyword evidence="8 10" id="KW-0539">Nucleus</keyword>
<dbReference type="PIRSF" id="PIRSF005719">
    <property type="entry name" value="SMC"/>
    <property type="match status" value="1"/>
</dbReference>
<dbReference type="GO" id="GO:0005634">
    <property type="term" value="C:nucleus"/>
    <property type="evidence" value="ECO:0007669"/>
    <property type="project" value="UniProtKB-SubCell"/>
</dbReference>
<dbReference type="SUPFAM" id="SSF52540">
    <property type="entry name" value="P-loop containing nucleoside triphosphate hydrolases"/>
    <property type="match status" value="1"/>
</dbReference>
<evidence type="ECO:0000256" key="5">
    <source>
        <dbReference type="ARBA" id="ARBA00022618"/>
    </source>
</evidence>
<evidence type="ECO:0000256" key="11">
    <source>
        <dbReference type="SAM" id="Coils"/>
    </source>
</evidence>
<dbReference type="OrthoDB" id="5575062at2759"/>
<comment type="similarity">
    <text evidence="3">Belongs to the SMC family. SMC1 subfamily.</text>
</comment>
<keyword evidence="15" id="KW-1185">Reference proteome</keyword>
<dbReference type="GO" id="GO:0003677">
    <property type="term" value="F:DNA binding"/>
    <property type="evidence" value="ECO:0007669"/>
    <property type="project" value="TreeGrafter"/>
</dbReference>
<feature type="coiled-coil region" evidence="11">
    <location>
        <begin position="404"/>
        <end position="445"/>
    </location>
</feature>
<gene>
    <name evidence="14" type="primary">SMC1</name>
    <name evidence="14" type="ORF">ATY40_BA7505181</name>
</gene>
<evidence type="ECO:0000256" key="1">
    <source>
        <dbReference type="ARBA" id="ARBA00004123"/>
    </source>
</evidence>
<dbReference type="PANTHER" id="PTHR18937:SF12">
    <property type="entry name" value="STRUCTURAL MAINTENANCE OF CHROMOSOMES PROTEIN"/>
    <property type="match status" value="1"/>
</dbReference>
<evidence type="ECO:0000259" key="13">
    <source>
        <dbReference type="SMART" id="SM00968"/>
    </source>
</evidence>
<organism evidence="14 15">
    <name type="scientific">Komagataella pastoris</name>
    <name type="common">Yeast</name>
    <name type="synonym">Pichia pastoris</name>
    <dbReference type="NCBI Taxonomy" id="4922"/>
    <lineage>
        <taxon>Eukaryota</taxon>
        <taxon>Fungi</taxon>
        <taxon>Dikarya</taxon>
        <taxon>Ascomycota</taxon>
        <taxon>Saccharomycotina</taxon>
        <taxon>Pichiomycetes</taxon>
        <taxon>Pichiales</taxon>
        <taxon>Pichiaceae</taxon>
        <taxon>Komagataella</taxon>
    </lineage>
</organism>
<dbReference type="EMBL" id="CP014587">
    <property type="protein sequence ID" value="ANZ77308.1"/>
    <property type="molecule type" value="Genomic_DNA"/>
</dbReference>
<feature type="coiled-coil region" evidence="11">
    <location>
        <begin position="1021"/>
        <end position="1048"/>
    </location>
</feature>
<evidence type="ECO:0000256" key="9">
    <source>
        <dbReference type="ARBA" id="ARBA00023306"/>
    </source>
</evidence>
<dbReference type="GO" id="GO:0007059">
    <property type="term" value="P:chromosome segregation"/>
    <property type="evidence" value="ECO:0007669"/>
    <property type="project" value="UniProtKB-ARBA"/>
</dbReference>
<keyword evidence="9" id="KW-0131">Cell cycle</keyword>
<evidence type="ECO:0000256" key="6">
    <source>
        <dbReference type="ARBA" id="ARBA00022776"/>
    </source>
</evidence>
<dbReference type="InterPro" id="IPR028468">
    <property type="entry name" value="Smc1_ABC"/>
</dbReference>
<dbReference type="InterPro" id="IPR024704">
    <property type="entry name" value="SMC"/>
</dbReference>
<dbReference type="GO" id="GO:0008278">
    <property type="term" value="C:cohesin complex"/>
    <property type="evidence" value="ECO:0007669"/>
    <property type="project" value="InterPro"/>
</dbReference>
<evidence type="ECO:0000256" key="8">
    <source>
        <dbReference type="ARBA" id="ARBA00023242"/>
    </source>
</evidence>
<dbReference type="GO" id="GO:0007062">
    <property type="term" value="P:sister chromatid cohesion"/>
    <property type="evidence" value="ECO:0007669"/>
    <property type="project" value="InterPro"/>
</dbReference>
<dbReference type="SUPFAM" id="SSF75553">
    <property type="entry name" value="Smc hinge domain"/>
    <property type="match status" value="1"/>
</dbReference>
<dbReference type="CDD" id="cd03275">
    <property type="entry name" value="ABC_SMC1_euk"/>
    <property type="match status" value="2"/>
</dbReference>